<feature type="region of interest" description="Disordered" evidence="1">
    <location>
        <begin position="1"/>
        <end position="47"/>
    </location>
</feature>
<proteinExistence type="predicted"/>
<evidence type="ECO:0000313" key="2">
    <source>
        <dbReference type="EMBL" id="KAK5839519.1"/>
    </source>
</evidence>
<evidence type="ECO:0000313" key="3">
    <source>
        <dbReference type="Proteomes" id="UP001358586"/>
    </source>
</evidence>
<sequence>MYTNALLHGTHAKEKSTTDISSKPSKKKYQKRPRIRKDTQESDESECPQLKLCKLRKGLTTSKDPSSKVPTLPAALVIPVESAKPSNSLTHIADPTLAEALVETLLLNQLEVTTGLMNLSQVDFDFLKDITISSLNFDVYNVNGKEWEEFQSKQNHTDGFFTPIMPDKENFEGSIDLE</sequence>
<dbReference type="EMBL" id="JARKNE010000003">
    <property type="protein sequence ID" value="KAK5839519.1"/>
    <property type="molecule type" value="Genomic_DNA"/>
</dbReference>
<dbReference type="Proteomes" id="UP001358586">
    <property type="component" value="Chromosome 3"/>
</dbReference>
<protein>
    <submittedName>
        <fullName evidence="2">Uncharacterized protein</fullName>
    </submittedName>
</protein>
<gene>
    <name evidence="2" type="ORF">PVK06_008317</name>
</gene>
<evidence type="ECO:0000256" key="1">
    <source>
        <dbReference type="SAM" id="MobiDB-lite"/>
    </source>
</evidence>
<organism evidence="2 3">
    <name type="scientific">Gossypium arboreum</name>
    <name type="common">Tree cotton</name>
    <name type="synonym">Gossypium nanking</name>
    <dbReference type="NCBI Taxonomy" id="29729"/>
    <lineage>
        <taxon>Eukaryota</taxon>
        <taxon>Viridiplantae</taxon>
        <taxon>Streptophyta</taxon>
        <taxon>Embryophyta</taxon>
        <taxon>Tracheophyta</taxon>
        <taxon>Spermatophyta</taxon>
        <taxon>Magnoliopsida</taxon>
        <taxon>eudicotyledons</taxon>
        <taxon>Gunneridae</taxon>
        <taxon>Pentapetalae</taxon>
        <taxon>rosids</taxon>
        <taxon>malvids</taxon>
        <taxon>Malvales</taxon>
        <taxon>Malvaceae</taxon>
        <taxon>Malvoideae</taxon>
        <taxon>Gossypium</taxon>
    </lineage>
</organism>
<accession>A0ABR0QJV2</accession>
<keyword evidence="3" id="KW-1185">Reference proteome</keyword>
<reference evidence="2 3" key="1">
    <citation type="submission" date="2023-03" db="EMBL/GenBank/DDBJ databases">
        <title>WGS of Gossypium arboreum.</title>
        <authorList>
            <person name="Yu D."/>
        </authorList>
    </citation>
    <scope>NUCLEOTIDE SEQUENCE [LARGE SCALE GENOMIC DNA]</scope>
    <source>
        <tissue evidence="2">Leaf</tissue>
    </source>
</reference>
<comment type="caution">
    <text evidence="2">The sequence shown here is derived from an EMBL/GenBank/DDBJ whole genome shotgun (WGS) entry which is preliminary data.</text>
</comment>
<feature type="compositionally biased region" description="Basic residues" evidence="1">
    <location>
        <begin position="24"/>
        <end position="35"/>
    </location>
</feature>
<name>A0ABR0QJV2_GOSAR</name>